<dbReference type="SUPFAM" id="SSF51197">
    <property type="entry name" value="Clavaminate synthase-like"/>
    <property type="match status" value="1"/>
</dbReference>
<gene>
    <name evidence="5" type="ORF">M0R45_000213</name>
</gene>
<keyword evidence="2 3" id="KW-0408">Iron</keyword>
<sequence length="318" mass="36185">MGSTSLPKELPTINFSSLGQDLKPGSSSWVSTCKQVRCALEEYGCFIALYQQLSPQLVDGMFGQSRDLFEVPLETRVKNTSEEPYRGYLPPTPRTPLHEGIAIDNIPCPQETQKFRELMWPHGKPKFCEITDLFAKFLGDFEITVEKMLFESFGIPQEQCESLTSSNSHLLRFLKYRTPEDSDTDLRFPGHTDKNLTTILVQHDVGGLEIKTKDGEWISVESAPSHCLFMAGDGLQVWSNDRIKACHHQVKHCGNKARYSMGMFTFNNGVFQVPKELVDESHPLLYNRFDSRGFMRFYTTEESRKSKSPIKAYCGVTK</sequence>
<keyword evidence="6" id="KW-1185">Reference proteome</keyword>
<reference evidence="5 6" key="1">
    <citation type="journal article" date="2023" name="G3 (Bethesda)">
        <title>A chromosome-length genome assembly and annotation of blackberry (Rubus argutus, cv. 'Hillquist').</title>
        <authorList>
            <person name="Bruna T."/>
            <person name="Aryal R."/>
            <person name="Dudchenko O."/>
            <person name="Sargent D.J."/>
            <person name="Mead D."/>
            <person name="Buti M."/>
            <person name="Cavallini A."/>
            <person name="Hytonen T."/>
            <person name="Andres J."/>
            <person name="Pham M."/>
            <person name="Weisz D."/>
            <person name="Mascagni F."/>
            <person name="Usai G."/>
            <person name="Natali L."/>
            <person name="Bassil N."/>
            <person name="Fernandez G.E."/>
            <person name="Lomsadze A."/>
            <person name="Armour M."/>
            <person name="Olukolu B."/>
            <person name="Poorten T."/>
            <person name="Britton C."/>
            <person name="Davik J."/>
            <person name="Ashrafi H."/>
            <person name="Aiden E.L."/>
            <person name="Borodovsky M."/>
            <person name="Worthington M."/>
        </authorList>
    </citation>
    <scope>NUCLEOTIDE SEQUENCE [LARGE SCALE GENOMIC DNA]</scope>
    <source>
        <strain evidence="5">PI 553951</strain>
    </source>
</reference>
<dbReference type="InterPro" id="IPR005123">
    <property type="entry name" value="Oxoglu/Fe-dep_dioxygenase_dom"/>
</dbReference>
<dbReference type="Proteomes" id="UP001457282">
    <property type="component" value="Unassembled WGS sequence"/>
</dbReference>
<evidence type="ECO:0000256" key="2">
    <source>
        <dbReference type="ARBA" id="ARBA00023004"/>
    </source>
</evidence>
<dbReference type="GO" id="GO:0016491">
    <property type="term" value="F:oxidoreductase activity"/>
    <property type="evidence" value="ECO:0007669"/>
    <property type="project" value="UniProtKB-KW"/>
</dbReference>
<dbReference type="InterPro" id="IPR044861">
    <property type="entry name" value="IPNS-like_FE2OG_OXY"/>
</dbReference>
<dbReference type="InterPro" id="IPR027443">
    <property type="entry name" value="IPNS-like_sf"/>
</dbReference>
<keyword evidence="1 3" id="KW-0479">Metal-binding</keyword>
<evidence type="ECO:0000313" key="5">
    <source>
        <dbReference type="EMBL" id="KAK9907842.1"/>
    </source>
</evidence>
<comment type="similarity">
    <text evidence="3">Belongs to the iron/ascorbate-dependent oxidoreductase family.</text>
</comment>
<evidence type="ECO:0000256" key="1">
    <source>
        <dbReference type="ARBA" id="ARBA00022723"/>
    </source>
</evidence>
<feature type="domain" description="Fe2OG dioxygenase" evidence="4">
    <location>
        <begin position="165"/>
        <end position="269"/>
    </location>
</feature>
<dbReference type="PANTHER" id="PTHR47990">
    <property type="entry name" value="2-OXOGLUTARATE (2OG) AND FE(II)-DEPENDENT OXYGENASE SUPERFAMILY PROTEIN-RELATED"/>
    <property type="match status" value="1"/>
</dbReference>
<dbReference type="InterPro" id="IPR026992">
    <property type="entry name" value="DIOX_N"/>
</dbReference>
<protein>
    <recommendedName>
        <fullName evidence="4">Fe2OG dioxygenase domain-containing protein</fullName>
    </recommendedName>
</protein>
<dbReference type="InterPro" id="IPR050231">
    <property type="entry name" value="Iron_ascorbate_oxido_reductase"/>
</dbReference>
<dbReference type="PROSITE" id="PS51471">
    <property type="entry name" value="FE2OG_OXY"/>
    <property type="match status" value="1"/>
</dbReference>
<evidence type="ECO:0000259" key="4">
    <source>
        <dbReference type="PROSITE" id="PS51471"/>
    </source>
</evidence>
<name>A0AAW1VQC9_RUBAR</name>
<proteinExistence type="inferred from homology"/>
<accession>A0AAW1VQC9</accession>
<dbReference type="Pfam" id="PF14226">
    <property type="entry name" value="DIOX_N"/>
    <property type="match status" value="1"/>
</dbReference>
<evidence type="ECO:0000256" key="3">
    <source>
        <dbReference type="RuleBase" id="RU003682"/>
    </source>
</evidence>
<keyword evidence="3" id="KW-0560">Oxidoreductase</keyword>
<organism evidence="5 6">
    <name type="scientific">Rubus argutus</name>
    <name type="common">Southern blackberry</name>
    <dbReference type="NCBI Taxonomy" id="59490"/>
    <lineage>
        <taxon>Eukaryota</taxon>
        <taxon>Viridiplantae</taxon>
        <taxon>Streptophyta</taxon>
        <taxon>Embryophyta</taxon>
        <taxon>Tracheophyta</taxon>
        <taxon>Spermatophyta</taxon>
        <taxon>Magnoliopsida</taxon>
        <taxon>eudicotyledons</taxon>
        <taxon>Gunneridae</taxon>
        <taxon>Pentapetalae</taxon>
        <taxon>rosids</taxon>
        <taxon>fabids</taxon>
        <taxon>Rosales</taxon>
        <taxon>Rosaceae</taxon>
        <taxon>Rosoideae</taxon>
        <taxon>Rosoideae incertae sedis</taxon>
        <taxon>Rubus</taxon>
    </lineage>
</organism>
<dbReference type="Pfam" id="PF03171">
    <property type="entry name" value="2OG-FeII_Oxy"/>
    <property type="match status" value="1"/>
</dbReference>
<dbReference type="EMBL" id="JBEDUW010000014">
    <property type="protein sequence ID" value="KAK9907842.1"/>
    <property type="molecule type" value="Genomic_DNA"/>
</dbReference>
<comment type="caution">
    <text evidence="5">The sequence shown here is derived from an EMBL/GenBank/DDBJ whole genome shotgun (WGS) entry which is preliminary data.</text>
</comment>
<dbReference type="Gene3D" id="2.60.120.330">
    <property type="entry name" value="B-lactam Antibiotic, Isopenicillin N Synthase, Chain"/>
    <property type="match status" value="1"/>
</dbReference>
<evidence type="ECO:0000313" key="6">
    <source>
        <dbReference type="Proteomes" id="UP001457282"/>
    </source>
</evidence>
<dbReference type="AlphaFoldDB" id="A0AAW1VQC9"/>
<dbReference type="GO" id="GO:0046872">
    <property type="term" value="F:metal ion binding"/>
    <property type="evidence" value="ECO:0007669"/>
    <property type="project" value="UniProtKB-KW"/>
</dbReference>